<dbReference type="InterPro" id="IPR027463">
    <property type="entry name" value="AcrB_DN_DC_subdom"/>
</dbReference>
<feature type="transmembrane region" description="Helical" evidence="9">
    <location>
        <begin position="370"/>
        <end position="390"/>
    </location>
</feature>
<name>A0A7X8SKG2_9BACT</name>
<dbReference type="Gene3D" id="1.20.1640.10">
    <property type="entry name" value="Multidrug efflux transporter AcrB transmembrane domain"/>
    <property type="match status" value="2"/>
</dbReference>
<dbReference type="PANTHER" id="PTHR32063">
    <property type="match status" value="1"/>
</dbReference>
<dbReference type="Proteomes" id="UP000585050">
    <property type="component" value="Unassembled WGS sequence"/>
</dbReference>
<feature type="transmembrane region" description="Helical" evidence="9">
    <location>
        <begin position="871"/>
        <end position="890"/>
    </location>
</feature>
<feature type="transmembrane region" description="Helical" evidence="9">
    <location>
        <begin position="1004"/>
        <end position="1026"/>
    </location>
</feature>
<evidence type="ECO:0000313" key="12">
    <source>
        <dbReference type="Proteomes" id="UP000585050"/>
    </source>
</evidence>
<sequence>MLSRFFIRRPIFAAVLAIAILIIGGLSIVELPIAQYPQITPPTVVVKGLYPGADATTIAQTVGAPLEEAINGVEGMIYMSSTSNNDGTYSLTITFEVGTDVNIATVLVENKVSQALPMLPSIVQQLGVTTEKKSTNMVILASLYADEGSGMDSTFLVNYADAYIADELRRIEGVGDVSIFGVGDYSIRIWLNPKALEDHHLSATDVMNAVKNQNVETAAGHVGQSPEVSKQINTFAINLYPGRLKTVEDFENIIVHTNSDGGSVFLKDVARVELGAQQYTMSFKSTGMPAGGIGVYQLPDANALDVADALIEKLNSLEEKFPEGLHYKINLDTTTFVRASIHEVVETLVIAVILVFVVMYMFLQSWRATIIPSVTIPVALIGAFAAMLAFGFSINLLTLFGIVLAIGIVVDDAIVVVENTSRYLEQGMSSKDAAIEAMKEVTGPIIATTLVLMSVFIPAAMMSGITGALYEQFALTIAFSTFFSALNALTLTPALCALILRKEEPSNFIVMRYFNKGYDYLVHKYEKGVVFAIRKFVMFLIIYVAITVLSVGGYGILPATFIPNEDQGYMLVSAQLPDASSLNRTSEVSTKLDSVFTHVEGVDNWVSIIGYSVIDGATASNQITVFVRLKDWDERLENGRDLLTILNDINEHAYAIDDAVIFSFIPPAINGLGASGGIQLVLQDKKGDQFGKLQSVGAKFSQKAQESDTFKGINSTFRANIPNVKIFIDAEKAMMYQIPLNEIYASLNSITGVSYVNDFSKWGRTYQVNVQGEMEYRKVVDDIYKIKVKNKKGDLVSLDNIVQTHYSFAPQVVTRYNMFNASNLIAQVSPIHSSGDGIEEMNKWVKEELDITMDAEWTNMAYQEIKAGSNVVFIFVMAILLVYLVLAAQYESWLDPFAVILAVPIALFGAVLFVAYKGQMNSVYMQIGVVLLVALSSKNAILIVEFARENLSKGMSLKEAIIHASVLRFRPILMTSFAFILGVYPLVIATGAGANARHGLGSTVFGGMLSSTLLSIFFTPVIYYALHYVFNRKKHKSNEDTNNVKQIEQDNK</sequence>
<dbReference type="GO" id="GO:0009636">
    <property type="term" value="P:response to toxic substance"/>
    <property type="evidence" value="ECO:0007669"/>
    <property type="project" value="UniProtKB-ARBA"/>
</dbReference>
<dbReference type="Gene3D" id="3.30.70.1440">
    <property type="entry name" value="Multidrug efflux transporter AcrB pore domain"/>
    <property type="match status" value="1"/>
</dbReference>
<evidence type="ECO:0000256" key="4">
    <source>
        <dbReference type="ARBA" id="ARBA00022475"/>
    </source>
</evidence>
<evidence type="ECO:0000256" key="5">
    <source>
        <dbReference type="ARBA" id="ARBA00022519"/>
    </source>
</evidence>
<dbReference type="FunFam" id="3.30.70.1430:FF:000001">
    <property type="entry name" value="Efflux pump membrane transporter"/>
    <property type="match status" value="1"/>
</dbReference>
<keyword evidence="12" id="KW-1185">Reference proteome</keyword>
<keyword evidence="5" id="KW-0997">Cell inner membrane</keyword>
<dbReference type="SUPFAM" id="SSF82693">
    <property type="entry name" value="Multidrug efflux transporter AcrB pore domain, PN1, PN2, PC1 and PC2 subdomains"/>
    <property type="match status" value="4"/>
</dbReference>
<feature type="transmembrane region" description="Helical" evidence="9">
    <location>
        <begin position="897"/>
        <end position="916"/>
    </location>
</feature>
<evidence type="ECO:0000313" key="11">
    <source>
        <dbReference type="EMBL" id="NLR91873.1"/>
    </source>
</evidence>
<evidence type="ECO:0000256" key="2">
    <source>
        <dbReference type="ARBA" id="ARBA00010942"/>
    </source>
</evidence>
<proteinExistence type="inferred from homology"/>
<dbReference type="GO" id="GO:0005886">
    <property type="term" value="C:plasma membrane"/>
    <property type="evidence" value="ECO:0007669"/>
    <property type="project" value="UniProtKB-SubCell"/>
</dbReference>
<feature type="transmembrane region" description="Helical" evidence="9">
    <location>
        <begin position="441"/>
        <end position="461"/>
    </location>
</feature>
<dbReference type="GO" id="GO:0042910">
    <property type="term" value="F:xenobiotic transmembrane transporter activity"/>
    <property type="evidence" value="ECO:0007669"/>
    <property type="project" value="TreeGrafter"/>
</dbReference>
<dbReference type="AlphaFoldDB" id="A0A7X8SKG2"/>
<dbReference type="InterPro" id="IPR004764">
    <property type="entry name" value="MdtF-like"/>
</dbReference>
<dbReference type="Pfam" id="PF00873">
    <property type="entry name" value="ACR_tran"/>
    <property type="match status" value="1"/>
</dbReference>
<evidence type="ECO:0000259" key="10">
    <source>
        <dbReference type="PROSITE" id="PS50156"/>
    </source>
</evidence>
<keyword evidence="3" id="KW-0813">Transport</keyword>
<organism evidence="11 12">
    <name type="scientific">Flammeovirga agarivorans</name>
    <dbReference type="NCBI Taxonomy" id="2726742"/>
    <lineage>
        <taxon>Bacteria</taxon>
        <taxon>Pseudomonadati</taxon>
        <taxon>Bacteroidota</taxon>
        <taxon>Cytophagia</taxon>
        <taxon>Cytophagales</taxon>
        <taxon>Flammeovirgaceae</taxon>
        <taxon>Flammeovirga</taxon>
    </lineage>
</organism>
<dbReference type="PANTHER" id="PTHR32063:SF11">
    <property type="entry name" value="CATION OR DRUG EFFLUX SYSTEM PROTEIN"/>
    <property type="match status" value="1"/>
</dbReference>
<feature type="transmembrane region" description="Helical" evidence="9">
    <location>
        <begin position="536"/>
        <end position="557"/>
    </location>
</feature>
<keyword evidence="7 9" id="KW-1133">Transmembrane helix</keyword>
<keyword evidence="8 9" id="KW-0472">Membrane</keyword>
<feature type="domain" description="SSD" evidence="10">
    <location>
        <begin position="374"/>
        <end position="498"/>
    </location>
</feature>
<dbReference type="GO" id="GO:0015562">
    <property type="term" value="F:efflux transmembrane transporter activity"/>
    <property type="evidence" value="ECO:0007669"/>
    <property type="project" value="InterPro"/>
</dbReference>
<dbReference type="FunFam" id="1.20.1640.10:FF:000001">
    <property type="entry name" value="Efflux pump membrane transporter"/>
    <property type="match status" value="1"/>
</dbReference>
<feature type="transmembrane region" description="Helical" evidence="9">
    <location>
        <begin position="344"/>
        <end position="363"/>
    </location>
</feature>
<feature type="transmembrane region" description="Helical" evidence="9">
    <location>
        <begin position="473"/>
        <end position="500"/>
    </location>
</feature>
<feature type="transmembrane region" description="Helical" evidence="9">
    <location>
        <begin position="396"/>
        <end position="420"/>
    </location>
</feature>
<feature type="transmembrane region" description="Helical" evidence="9">
    <location>
        <begin position="967"/>
        <end position="992"/>
    </location>
</feature>
<evidence type="ECO:0000256" key="9">
    <source>
        <dbReference type="SAM" id="Phobius"/>
    </source>
</evidence>
<evidence type="ECO:0000256" key="8">
    <source>
        <dbReference type="ARBA" id="ARBA00023136"/>
    </source>
</evidence>
<evidence type="ECO:0000256" key="6">
    <source>
        <dbReference type="ARBA" id="ARBA00022692"/>
    </source>
</evidence>
<dbReference type="RefSeq" id="WP_168882585.1">
    <property type="nucleotide sequence ID" value="NZ_JABAIL010000003.1"/>
</dbReference>
<dbReference type="PRINTS" id="PR00702">
    <property type="entry name" value="ACRIFLAVINRP"/>
</dbReference>
<dbReference type="InterPro" id="IPR001036">
    <property type="entry name" value="Acrflvin-R"/>
</dbReference>
<dbReference type="Gene3D" id="3.30.2090.10">
    <property type="entry name" value="Multidrug efflux transporter AcrB TolC docking domain, DN and DC subdomains"/>
    <property type="match status" value="2"/>
</dbReference>
<gene>
    <name evidence="11" type="ORF">HGP29_11675</name>
</gene>
<keyword evidence="4" id="KW-1003">Cell membrane</keyword>
<accession>A0A7X8SKG2</accession>
<evidence type="ECO:0000256" key="7">
    <source>
        <dbReference type="ARBA" id="ARBA00022989"/>
    </source>
</evidence>
<dbReference type="InterPro" id="IPR000731">
    <property type="entry name" value="SSD"/>
</dbReference>
<dbReference type="EMBL" id="JABAIL010000003">
    <property type="protein sequence ID" value="NLR91873.1"/>
    <property type="molecule type" value="Genomic_DNA"/>
</dbReference>
<evidence type="ECO:0000256" key="3">
    <source>
        <dbReference type="ARBA" id="ARBA00022448"/>
    </source>
</evidence>
<reference evidence="11 12" key="1">
    <citation type="submission" date="2020-04" db="EMBL/GenBank/DDBJ databases">
        <title>Flammeovirga sp. SR4, a novel species isolated from seawater.</title>
        <authorList>
            <person name="Wang X."/>
        </authorList>
    </citation>
    <scope>NUCLEOTIDE SEQUENCE [LARGE SCALE GENOMIC DNA]</scope>
    <source>
        <strain evidence="11 12">SR4</strain>
    </source>
</reference>
<comment type="caution">
    <text evidence="11">The sequence shown here is derived from an EMBL/GenBank/DDBJ whole genome shotgun (WGS) entry which is preliminary data.</text>
</comment>
<dbReference type="PROSITE" id="PS50156">
    <property type="entry name" value="SSD"/>
    <property type="match status" value="1"/>
</dbReference>
<feature type="transmembrane region" description="Helical" evidence="9">
    <location>
        <begin position="12"/>
        <end position="33"/>
    </location>
</feature>
<protein>
    <submittedName>
        <fullName evidence="11">Multidrug efflux RND transporter permease subunit</fullName>
    </submittedName>
</protein>
<comment type="similarity">
    <text evidence="2">Belongs to the resistance-nodulation-cell division (RND) (TC 2.A.6) family.</text>
</comment>
<evidence type="ECO:0000256" key="1">
    <source>
        <dbReference type="ARBA" id="ARBA00004429"/>
    </source>
</evidence>
<keyword evidence="6 9" id="KW-0812">Transmembrane</keyword>
<dbReference type="SUPFAM" id="SSF82714">
    <property type="entry name" value="Multidrug efflux transporter AcrB TolC docking domain, DN and DC subdomains"/>
    <property type="match status" value="2"/>
</dbReference>
<dbReference type="Gene3D" id="3.30.70.1320">
    <property type="entry name" value="Multidrug efflux transporter AcrB pore domain like"/>
    <property type="match status" value="1"/>
</dbReference>
<dbReference type="NCBIfam" id="TIGR00915">
    <property type="entry name" value="2A0602"/>
    <property type="match status" value="1"/>
</dbReference>
<comment type="subcellular location">
    <subcellularLocation>
        <location evidence="1">Cell inner membrane</location>
        <topology evidence="1">Multi-pass membrane protein</topology>
    </subcellularLocation>
</comment>
<dbReference type="Gene3D" id="3.30.70.1430">
    <property type="entry name" value="Multidrug efflux transporter AcrB pore domain"/>
    <property type="match status" value="2"/>
</dbReference>
<dbReference type="SUPFAM" id="SSF82866">
    <property type="entry name" value="Multidrug efflux transporter AcrB transmembrane domain"/>
    <property type="match status" value="2"/>
</dbReference>
<dbReference type="NCBIfam" id="NF000282">
    <property type="entry name" value="RND_permease_1"/>
    <property type="match status" value="1"/>
</dbReference>